<feature type="compositionally biased region" description="Low complexity" evidence="1">
    <location>
        <begin position="219"/>
        <end position="233"/>
    </location>
</feature>
<feature type="region of interest" description="Disordered" evidence="1">
    <location>
        <begin position="49"/>
        <end position="173"/>
    </location>
</feature>
<dbReference type="Proteomes" id="UP001219518">
    <property type="component" value="Unassembled WGS sequence"/>
</dbReference>
<proteinExistence type="predicted"/>
<feature type="region of interest" description="Disordered" evidence="1">
    <location>
        <begin position="186"/>
        <end position="236"/>
    </location>
</feature>
<protein>
    <submittedName>
        <fullName evidence="2">Zinc finger protein Pegasus</fullName>
    </submittedName>
</protein>
<reference evidence="2" key="1">
    <citation type="submission" date="2021-07" db="EMBL/GenBank/DDBJ databases">
        <authorList>
            <person name="Catto M.A."/>
            <person name="Jacobson A."/>
            <person name="Kennedy G."/>
            <person name="Labadie P."/>
            <person name="Hunt B.G."/>
            <person name="Srinivasan R."/>
        </authorList>
    </citation>
    <scope>NUCLEOTIDE SEQUENCE</scope>
    <source>
        <strain evidence="2">PL_HMW_Pooled</strain>
        <tissue evidence="2">Head</tissue>
    </source>
</reference>
<feature type="compositionally biased region" description="Polar residues" evidence="1">
    <location>
        <begin position="143"/>
        <end position="165"/>
    </location>
</feature>
<feature type="compositionally biased region" description="Acidic residues" evidence="1">
    <location>
        <begin position="113"/>
        <end position="127"/>
    </location>
</feature>
<feature type="compositionally biased region" description="Basic and acidic residues" evidence="1">
    <location>
        <begin position="94"/>
        <end position="112"/>
    </location>
</feature>
<dbReference type="EMBL" id="JAHWGI010001099">
    <property type="protein sequence ID" value="KAK3922578.1"/>
    <property type="molecule type" value="Genomic_DNA"/>
</dbReference>
<comment type="caution">
    <text evidence="2">The sequence shown here is derived from an EMBL/GenBank/DDBJ whole genome shotgun (WGS) entry which is preliminary data.</text>
</comment>
<keyword evidence="3" id="KW-1185">Reference proteome</keyword>
<sequence length="386" mass="43059">MGDQDTWVLIQTPREFCIVLETAVIYTEELNVGDKCQYEAKRLVQLQKKKRESSFHEDKPRKATLRIRNTWSKPSQQKSAKLPSMAKQLKRAAQSREKEVARELFDENSSEKENDDLDCMVDSDMDTTDPMSESEPNEGDKSIITQEVQRDLNSSKLTKPASNSANRHHSNLESSVLKSFKSSSFTSSIHHCSTPSSGKPTGMKSRNEIDSTPESARNSSSSKSSSKPSLSKSQIISPAQPIRRSNCFDMDRMFIHNCESDLAVEVHEKTGIYCGANEYALADGASSATAVARRLMGGVFTLEALDSCFVTGLPPRGKGRLAYQDKQNIKPYLCPKGVNAIVCRAIFLQKMKHFTAKKDASQIRSAMGIKLNEIQQNSLKENNYVL</sequence>
<reference evidence="2" key="2">
    <citation type="journal article" date="2023" name="BMC Genomics">
        <title>Pest status, molecular evolution, and epigenetic factors derived from the genome assembly of Frankliniella fusca, a thysanopteran phytovirus vector.</title>
        <authorList>
            <person name="Catto M.A."/>
            <person name="Labadie P.E."/>
            <person name="Jacobson A.L."/>
            <person name="Kennedy G.G."/>
            <person name="Srinivasan R."/>
            <person name="Hunt B.G."/>
        </authorList>
    </citation>
    <scope>NUCLEOTIDE SEQUENCE</scope>
    <source>
        <strain evidence="2">PL_HMW_Pooled</strain>
    </source>
</reference>
<evidence type="ECO:0000313" key="3">
    <source>
        <dbReference type="Proteomes" id="UP001219518"/>
    </source>
</evidence>
<evidence type="ECO:0000256" key="1">
    <source>
        <dbReference type="SAM" id="MobiDB-lite"/>
    </source>
</evidence>
<accession>A0AAE1LK12</accession>
<gene>
    <name evidence="2" type="ORF">KUF71_012035</name>
</gene>
<feature type="compositionally biased region" description="Polar residues" evidence="1">
    <location>
        <begin position="67"/>
        <end position="79"/>
    </location>
</feature>
<name>A0AAE1LK12_9NEOP</name>
<organism evidence="2 3">
    <name type="scientific">Frankliniella fusca</name>
    <dbReference type="NCBI Taxonomy" id="407009"/>
    <lineage>
        <taxon>Eukaryota</taxon>
        <taxon>Metazoa</taxon>
        <taxon>Ecdysozoa</taxon>
        <taxon>Arthropoda</taxon>
        <taxon>Hexapoda</taxon>
        <taxon>Insecta</taxon>
        <taxon>Pterygota</taxon>
        <taxon>Neoptera</taxon>
        <taxon>Paraneoptera</taxon>
        <taxon>Thysanoptera</taxon>
        <taxon>Terebrantia</taxon>
        <taxon>Thripoidea</taxon>
        <taxon>Thripidae</taxon>
        <taxon>Frankliniella</taxon>
    </lineage>
</organism>
<evidence type="ECO:0000313" key="2">
    <source>
        <dbReference type="EMBL" id="KAK3922578.1"/>
    </source>
</evidence>
<feature type="compositionally biased region" description="Basic and acidic residues" evidence="1">
    <location>
        <begin position="52"/>
        <end position="61"/>
    </location>
</feature>
<dbReference type="AlphaFoldDB" id="A0AAE1LK12"/>